<evidence type="ECO:0000256" key="3">
    <source>
        <dbReference type="ARBA" id="ARBA00022679"/>
    </source>
</evidence>
<evidence type="ECO:0000256" key="9">
    <source>
        <dbReference type="HAMAP-Rule" id="MF_01446"/>
    </source>
</evidence>
<dbReference type="PANTHER" id="PTHR11735:SF14">
    <property type="entry name" value="TRNA N6-ADENOSINE THREONYLCARBAMOYLTRANSFERASE"/>
    <property type="match status" value="1"/>
</dbReference>
<dbReference type="GO" id="GO:0005737">
    <property type="term" value="C:cytoplasm"/>
    <property type="evidence" value="ECO:0007669"/>
    <property type="project" value="UniProtKB-SubCell"/>
</dbReference>
<evidence type="ECO:0000256" key="7">
    <source>
        <dbReference type="ARBA" id="ARBA00023315"/>
    </source>
</evidence>
<sequence>MIVLGIEGTAHTLGVGIVSEESVLSNVTNSYCSDGGIHPREAADHHASVIGSVMEKSLSEAGIKKDDIDLISFSMGPGLGPCLRIVASAARSLSINLNVPVIGVNHCVAHVEIGRFTTGAKDPVTLYVSGGNTQILAYAEGKYRVFGETLDVGIGNMQDTFGRELGIGFPCGKQIDELTSKGENYLQLPYTIKGMDFSFSGLLTESIKKLKTHTQEDVTFSLMETAYSLVVEASERAMSHTEKNELLLTGGVASSKRLKEMCNTMCVERGAKLFVPPPALCRDNGAMIAYQGLLEHINGKRMEIEDTIIKQKWRTDEVEVNWIQSI</sequence>
<evidence type="ECO:0000313" key="12">
    <source>
        <dbReference type="Proteomes" id="UP000075398"/>
    </source>
</evidence>
<proteinExistence type="inferred from homology"/>
<dbReference type="InterPro" id="IPR034680">
    <property type="entry name" value="Kae1_archaea_euk"/>
</dbReference>
<feature type="binding site" evidence="9">
    <location>
        <position position="127"/>
    </location>
    <ligand>
        <name>Fe cation</name>
        <dbReference type="ChEBI" id="CHEBI:24875"/>
    </ligand>
</feature>
<protein>
    <recommendedName>
        <fullName evidence="9">tRNA N6-adenosine threonylcarbamoyltransferase</fullName>
        <ecNumber evidence="9">2.3.1.234</ecNumber>
    </recommendedName>
    <alternativeName>
        <fullName evidence="9">N6-L-threonylcarbamoyladenine synthase</fullName>
        <shortName evidence="9">t(6)A synthase</shortName>
    </alternativeName>
    <alternativeName>
        <fullName evidence="9">t(6)A37 threonylcarbamoyladenosine biosynthesis protein Kae1</fullName>
    </alternativeName>
    <alternativeName>
        <fullName evidence="9">tRNA threonylcarbamoyladenosine biosynthesis protein Kae1</fullName>
    </alternativeName>
</protein>
<keyword evidence="6 9" id="KW-0408">Iron</keyword>
<dbReference type="Gene3D" id="3.30.420.40">
    <property type="match status" value="2"/>
</dbReference>
<evidence type="ECO:0000256" key="6">
    <source>
        <dbReference type="ARBA" id="ARBA00023004"/>
    </source>
</evidence>
<feature type="binding site" evidence="9">
    <location>
        <position position="172"/>
    </location>
    <ligand>
        <name>substrate</name>
    </ligand>
</feature>
<feature type="binding site" evidence="9">
    <location>
        <position position="255"/>
    </location>
    <ligand>
        <name>substrate</name>
    </ligand>
</feature>
<evidence type="ECO:0000256" key="4">
    <source>
        <dbReference type="ARBA" id="ARBA00022694"/>
    </source>
</evidence>
<dbReference type="SUPFAM" id="SSF53067">
    <property type="entry name" value="Actin-like ATPase domain"/>
    <property type="match status" value="1"/>
</dbReference>
<dbReference type="CDD" id="cd24131">
    <property type="entry name" value="ASKHA_NBD_Kae1_arch_bac"/>
    <property type="match status" value="1"/>
</dbReference>
<dbReference type="NCBIfam" id="TIGR00329">
    <property type="entry name" value="gcp_kae1"/>
    <property type="match status" value="1"/>
</dbReference>
<comment type="subunit">
    <text evidence="9">Monomer. Component of the KEOPS complex that consists of Kae1, Bud32, Cgi121 and Pcc1; the whole complex dimerizes.</text>
</comment>
<dbReference type="NCBIfam" id="NF007174">
    <property type="entry name" value="PRK09605.1"/>
    <property type="match status" value="1"/>
</dbReference>
<comment type="cofactor">
    <cofactor evidence="9">
        <name>Fe(2+)</name>
        <dbReference type="ChEBI" id="CHEBI:29033"/>
    </cofactor>
    <text evidence="9">Binds 1 Fe(2+) ion per subunit.</text>
</comment>
<dbReference type="PANTHER" id="PTHR11735">
    <property type="entry name" value="TRNA N6-ADENOSINE THREONYLCARBAMOYLTRANSFERASE"/>
    <property type="match status" value="1"/>
</dbReference>
<dbReference type="InterPro" id="IPR017860">
    <property type="entry name" value="Peptidase_M22_CS"/>
</dbReference>
<evidence type="ECO:0000259" key="10">
    <source>
        <dbReference type="Pfam" id="PF00814"/>
    </source>
</evidence>
<comment type="caution">
    <text evidence="11">The sequence shown here is derived from an EMBL/GenBank/DDBJ whole genome shotgun (WGS) entry which is preliminary data.</text>
</comment>
<comment type="function">
    <text evidence="9">Required for the formation of a threonylcarbamoyl group on adenosine at position 37 (t(6)A37) in tRNAs that read codons beginning with adenine. Is a component of the KEOPS complex that is probably involved in the transfer of the threonylcarbamoyl moiety of threonylcarbamoyl-AMP (TC-AMP) to the N6 group of A37. Kae1 likely plays a direct catalytic role in this reaction, but requires other protein(s) of the complex to fulfill this activity.</text>
</comment>
<evidence type="ECO:0000313" key="11">
    <source>
        <dbReference type="EMBL" id="KYC52716.1"/>
    </source>
</evidence>
<keyword evidence="3 9" id="KW-0808">Transferase</keyword>
<dbReference type="InterPro" id="IPR043129">
    <property type="entry name" value="ATPase_NBD"/>
</dbReference>
<reference evidence="11 12" key="1">
    <citation type="journal article" date="2016" name="ISME J.">
        <title>Chasing the elusive Euryarchaeota class WSA2: genomes reveal a uniquely fastidious methyl-reducing methanogen.</title>
        <authorList>
            <person name="Nobu M.K."/>
            <person name="Narihiro T."/>
            <person name="Kuroda K."/>
            <person name="Mei R."/>
            <person name="Liu W.T."/>
        </authorList>
    </citation>
    <scope>NUCLEOTIDE SEQUENCE [LARGE SCALE GENOMIC DNA]</scope>
    <source>
        <strain evidence="11">U1lsi0528_Bin055</strain>
    </source>
</reference>
<dbReference type="InterPro" id="IPR000905">
    <property type="entry name" value="Gcp-like_dom"/>
</dbReference>
<evidence type="ECO:0000256" key="8">
    <source>
        <dbReference type="ARBA" id="ARBA00048117"/>
    </source>
</evidence>
<dbReference type="GO" id="GO:0002949">
    <property type="term" value="P:tRNA threonylcarbamoyladenosine modification"/>
    <property type="evidence" value="ECO:0007669"/>
    <property type="project" value="UniProtKB-UniRule"/>
</dbReference>
<feature type="domain" description="Gcp-like" evidence="10">
    <location>
        <begin position="23"/>
        <end position="290"/>
    </location>
</feature>
<dbReference type="STRING" id="1705564.APG08_01178"/>
<dbReference type="GO" id="GO:0005506">
    <property type="term" value="F:iron ion binding"/>
    <property type="evidence" value="ECO:0007669"/>
    <property type="project" value="UniProtKB-UniRule"/>
</dbReference>
<dbReference type="Pfam" id="PF00814">
    <property type="entry name" value="TsaD"/>
    <property type="match status" value="1"/>
</dbReference>
<feature type="binding site" evidence="9">
    <location>
        <position position="176"/>
    </location>
    <ligand>
        <name>substrate</name>
    </ligand>
</feature>
<dbReference type="NCBIfam" id="TIGR03722">
    <property type="entry name" value="arch_KAE1"/>
    <property type="match status" value="1"/>
</dbReference>
<comment type="subcellular location">
    <subcellularLocation>
        <location evidence="1 9">Cytoplasm</location>
    </subcellularLocation>
</comment>
<dbReference type="HAMAP" id="MF_01446">
    <property type="entry name" value="Kae1"/>
    <property type="match status" value="1"/>
</dbReference>
<gene>
    <name evidence="9 11" type="primary">kae1</name>
    <name evidence="11" type="ORF">AMQ22_00665</name>
</gene>
<feature type="binding site" evidence="9">
    <location>
        <position position="106"/>
    </location>
    <ligand>
        <name>Fe cation</name>
        <dbReference type="ChEBI" id="CHEBI:24875"/>
    </ligand>
</feature>
<keyword evidence="5 9" id="KW-0479">Metal-binding</keyword>
<keyword evidence="2 9" id="KW-0963">Cytoplasm</keyword>
<dbReference type="GO" id="GO:0061711">
    <property type="term" value="F:tRNA N(6)-L-threonylcarbamoyladenine synthase activity"/>
    <property type="evidence" value="ECO:0007669"/>
    <property type="project" value="UniProtKB-EC"/>
</dbReference>
<comment type="catalytic activity">
    <reaction evidence="8 9">
        <text>L-threonylcarbamoyladenylate + adenosine(37) in tRNA = N(6)-L-threonylcarbamoyladenosine(37) in tRNA + AMP + H(+)</text>
        <dbReference type="Rhea" id="RHEA:37059"/>
        <dbReference type="Rhea" id="RHEA-COMP:10162"/>
        <dbReference type="Rhea" id="RHEA-COMP:10163"/>
        <dbReference type="ChEBI" id="CHEBI:15378"/>
        <dbReference type="ChEBI" id="CHEBI:73682"/>
        <dbReference type="ChEBI" id="CHEBI:74411"/>
        <dbReference type="ChEBI" id="CHEBI:74418"/>
        <dbReference type="ChEBI" id="CHEBI:456215"/>
        <dbReference type="EC" id="2.3.1.234"/>
    </reaction>
</comment>
<keyword evidence="7 9" id="KW-0012">Acyltransferase</keyword>
<organism evidence="11 12">
    <name type="scientific">Candidatus Methanofastidiosum methylothiophilum</name>
    <dbReference type="NCBI Taxonomy" id="1705564"/>
    <lineage>
        <taxon>Archaea</taxon>
        <taxon>Methanobacteriati</taxon>
        <taxon>Methanobacteriota</taxon>
        <taxon>Stenosarchaea group</taxon>
        <taxon>Candidatus Methanofastidiosia</taxon>
        <taxon>Candidatus Methanofastidiosales</taxon>
        <taxon>Candidatus Methanofastidiosaceae</taxon>
        <taxon>Candidatus Methanofastidiosum</taxon>
    </lineage>
</organism>
<dbReference type="PATRIC" id="fig|1705409.3.peg.683"/>
<dbReference type="EMBL" id="LNGC01000018">
    <property type="protein sequence ID" value="KYC52716.1"/>
    <property type="molecule type" value="Genomic_DNA"/>
</dbReference>
<evidence type="ECO:0000256" key="5">
    <source>
        <dbReference type="ARBA" id="ARBA00022723"/>
    </source>
</evidence>
<name>A0A150J674_9EURY</name>
<dbReference type="InterPro" id="IPR017861">
    <property type="entry name" value="KAE1/TsaD"/>
</dbReference>
<evidence type="ECO:0000256" key="1">
    <source>
        <dbReference type="ARBA" id="ARBA00004496"/>
    </source>
</evidence>
<accession>A0A150J674</accession>
<keyword evidence="4 9" id="KW-0819">tRNA processing</keyword>
<dbReference type="GO" id="GO:0000408">
    <property type="term" value="C:EKC/KEOPS complex"/>
    <property type="evidence" value="ECO:0007669"/>
    <property type="project" value="InterPro"/>
</dbReference>
<dbReference type="PROSITE" id="PS01016">
    <property type="entry name" value="GLYCOPROTEASE"/>
    <property type="match status" value="1"/>
</dbReference>
<dbReference type="FunFam" id="3.30.420.40:FF:000038">
    <property type="entry name" value="Probable tRNA N6-adenosine threonylcarbamoyltransferase"/>
    <property type="match status" value="1"/>
</dbReference>
<feature type="binding site" evidence="9">
    <location>
        <begin position="127"/>
        <end position="131"/>
    </location>
    <ligand>
        <name>substrate</name>
    </ligand>
</feature>
<feature type="binding site" evidence="9">
    <location>
        <position position="110"/>
    </location>
    <ligand>
        <name>Fe cation</name>
        <dbReference type="ChEBI" id="CHEBI:24875"/>
    </ligand>
</feature>
<evidence type="ECO:0000256" key="2">
    <source>
        <dbReference type="ARBA" id="ARBA00022490"/>
    </source>
</evidence>
<feature type="binding site" evidence="9">
    <location>
        <position position="159"/>
    </location>
    <ligand>
        <name>substrate</name>
    </ligand>
</feature>
<dbReference type="Proteomes" id="UP000075398">
    <property type="component" value="Unassembled WGS sequence"/>
</dbReference>
<dbReference type="EC" id="2.3.1.234" evidence="9"/>
<feature type="binding site" evidence="9">
    <location>
        <position position="283"/>
    </location>
    <ligand>
        <name>Fe cation</name>
        <dbReference type="ChEBI" id="CHEBI:24875"/>
    </ligand>
</feature>
<dbReference type="AlphaFoldDB" id="A0A150J674"/>
<dbReference type="PRINTS" id="PR00789">
    <property type="entry name" value="OSIALOPTASE"/>
</dbReference>
<comment type="similarity">
    <text evidence="9">Belongs to the KAE1 / TsaD family.</text>
</comment>